<evidence type="ECO:0000313" key="3">
    <source>
        <dbReference type="Proteomes" id="UP001355207"/>
    </source>
</evidence>
<proteinExistence type="predicted"/>
<evidence type="ECO:0000313" key="2">
    <source>
        <dbReference type="EMBL" id="WWC86054.1"/>
    </source>
</evidence>
<dbReference type="RefSeq" id="XP_066072817.1">
    <property type="nucleotide sequence ID" value="XM_066216720.1"/>
</dbReference>
<organism evidence="2 3">
    <name type="scientific">Kwoniella dendrophila CBS 6074</name>
    <dbReference type="NCBI Taxonomy" id="1295534"/>
    <lineage>
        <taxon>Eukaryota</taxon>
        <taxon>Fungi</taxon>
        <taxon>Dikarya</taxon>
        <taxon>Basidiomycota</taxon>
        <taxon>Agaricomycotina</taxon>
        <taxon>Tremellomycetes</taxon>
        <taxon>Tremellales</taxon>
        <taxon>Cryptococcaceae</taxon>
        <taxon>Kwoniella</taxon>
    </lineage>
</organism>
<dbReference type="Proteomes" id="UP001355207">
    <property type="component" value="Chromosome 1"/>
</dbReference>
<name>A0AAX4JKY0_9TREE</name>
<protein>
    <submittedName>
        <fullName evidence="2">Uncharacterized protein</fullName>
    </submittedName>
</protein>
<sequence length="85" mass="9564">MGCTSSKSCHDPDCPLPRHGLHAKTHPQRSLSLSKPRHITYSAKARRSSESSSSSKVPMIQRDSVAKMRDMIAFMGGWHEDETRR</sequence>
<keyword evidence="3" id="KW-1185">Reference proteome</keyword>
<dbReference type="EMBL" id="CP144098">
    <property type="protein sequence ID" value="WWC86054.1"/>
    <property type="molecule type" value="Genomic_DNA"/>
</dbReference>
<dbReference type="GeneID" id="91091597"/>
<gene>
    <name evidence="2" type="ORF">L201_000925</name>
</gene>
<evidence type="ECO:0000256" key="1">
    <source>
        <dbReference type="SAM" id="MobiDB-lite"/>
    </source>
</evidence>
<feature type="region of interest" description="Disordered" evidence="1">
    <location>
        <begin position="1"/>
        <end position="64"/>
    </location>
</feature>
<accession>A0AAX4JKY0</accession>
<dbReference type="AlphaFoldDB" id="A0AAX4JKY0"/>
<reference evidence="2 3" key="1">
    <citation type="submission" date="2024-01" db="EMBL/GenBank/DDBJ databases">
        <title>Comparative genomics of Cryptococcus and Kwoniella reveals pathogenesis evolution and contrasting modes of karyotype evolution via chromosome fusion or intercentromeric recombination.</title>
        <authorList>
            <person name="Coelho M.A."/>
            <person name="David-Palma M."/>
            <person name="Shea T."/>
            <person name="Bowers K."/>
            <person name="McGinley-Smith S."/>
            <person name="Mohammad A.W."/>
            <person name="Gnirke A."/>
            <person name="Yurkov A.M."/>
            <person name="Nowrousian M."/>
            <person name="Sun S."/>
            <person name="Cuomo C.A."/>
            <person name="Heitman J."/>
        </authorList>
    </citation>
    <scope>NUCLEOTIDE SEQUENCE [LARGE SCALE GENOMIC DNA]</scope>
    <source>
        <strain evidence="2 3">CBS 6074</strain>
    </source>
</reference>